<dbReference type="Pfam" id="PF04205">
    <property type="entry name" value="FMN_bind"/>
    <property type="match status" value="1"/>
</dbReference>
<dbReference type="Proteomes" id="UP000184241">
    <property type="component" value="Unassembled WGS sequence"/>
</dbReference>
<gene>
    <name evidence="2" type="ORF">SAMN02745941_00823</name>
</gene>
<name>A0A1M5VWJ0_9CLOT</name>
<sequence length="112" mass="11821">MKIKALIPVAVLTATLLVSCGGSDKYKDGTYKGTSDGLKGPIEVEVKVADGKLSDIVILDNKETETIFESIKEYLIPDMIKKNTSDVETVSGATTSSKAVIKAVGSALEEAK</sequence>
<reference evidence="2 3" key="1">
    <citation type="submission" date="2016-11" db="EMBL/GenBank/DDBJ databases">
        <authorList>
            <person name="Jaros S."/>
            <person name="Januszkiewicz K."/>
            <person name="Wedrychowicz H."/>
        </authorList>
    </citation>
    <scope>NUCLEOTIDE SEQUENCE [LARGE SCALE GENOMIC DNA]</scope>
    <source>
        <strain evidence="2 3">DSM 6191</strain>
    </source>
</reference>
<dbReference type="InterPro" id="IPR007329">
    <property type="entry name" value="FMN-bd"/>
</dbReference>
<accession>A0A1M5VWJ0</accession>
<proteinExistence type="predicted"/>
<dbReference type="RefSeq" id="WP_083553399.1">
    <property type="nucleotide sequence ID" value="NZ_FQXU01000004.1"/>
</dbReference>
<evidence type="ECO:0000313" key="3">
    <source>
        <dbReference type="Proteomes" id="UP000184241"/>
    </source>
</evidence>
<evidence type="ECO:0000313" key="2">
    <source>
        <dbReference type="EMBL" id="SHH79605.1"/>
    </source>
</evidence>
<feature type="domain" description="FMN-binding" evidence="1">
    <location>
        <begin position="37"/>
        <end position="111"/>
    </location>
</feature>
<dbReference type="PROSITE" id="PS51257">
    <property type="entry name" value="PROKAR_LIPOPROTEIN"/>
    <property type="match status" value="1"/>
</dbReference>
<dbReference type="Gene3D" id="3.90.1010.20">
    <property type="match status" value="1"/>
</dbReference>
<protein>
    <submittedName>
        <fullName evidence="2">FMN-binding domain-containing protein</fullName>
    </submittedName>
</protein>
<dbReference type="AlphaFoldDB" id="A0A1M5VWJ0"/>
<dbReference type="SMART" id="SM00900">
    <property type="entry name" value="FMN_bind"/>
    <property type="match status" value="1"/>
</dbReference>
<dbReference type="GO" id="GO:0016020">
    <property type="term" value="C:membrane"/>
    <property type="evidence" value="ECO:0007669"/>
    <property type="project" value="InterPro"/>
</dbReference>
<evidence type="ECO:0000259" key="1">
    <source>
        <dbReference type="SMART" id="SM00900"/>
    </source>
</evidence>
<dbReference type="EMBL" id="FQXU01000004">
    <property type="protein sequence ID" value="SHH79605.1"/>
    <property type="molecule type" value="Genomic_DNA"/>
</dbReference>
<dbReference type="GO" id="GO:0010181">
    <property type="term" value="F:FMN binding"/>
    <property type="evidence" value="ECO:0007669"/>
    <property type="project" value="InterPro"/>
</dbReference>
<organism evidence="2 3">
    <name type="scientific">Clostridium intestinale DSM 6191</name>
    <dbReference type="NCBI Taxonomy" id="1121320"/>
    <lineage>
        <taxon>Bacteria</taxon>
        <taxon>Bacillati</taxon>
        <taxon>Bacillota</taxon>
        <taxon>Clostridia</taxon>
        <taxon>Eubacteriales</taxon>
        <taxon>Clostridiaceae</taxon>
        <taxon>Clostridium</taxon>
    </lineage>
</organism>